<feature type="compositionally biased region" description="Basic and acidic residues" evidence="2">
    <location>
        <begin position="872"/>
        <end position="889"/>
    </location>
</feature>
<feature type="region of interest" description="Disordered" evidence="2">
    <location>
        <begin position="827"/>
        <end position="924"/>
    </location>
</feature>
<feature type="region of interest" description="Disordered" evidence="2">
    <location>
        <begin position="1068"/>
        <end position="1098"/>
    </location>
</feature>
<keyword evidence="1" id="KW-0175">Coiled coil</keyword>
<feature type="coiled-coil region" evidence="1">
    <location>
        <begin position="1493"/>
        <end position="1520"/>
    </location>
</feature>
<dbReference type="Pfam" id="PF12130">
    <property type="entry name" value="bMERB_dom"/>
    <property type="match status" value="1"/>
</dbReference>
<sequence>MVGTLLLDQTPPAGLRPRRQHSGLRPRPSGTDSDTEVGTEYTTTSSSETEEENSATEISTDSEFERDETTPKHEVPDIVIGETVQTKRTTLETPQRVQYNGKPTVELQLKPLVSSDFKVPLRPLPLINPNKGDYNLNKTQSTEGIASKLSLELKKKYLFGAQDSGSKVMKSGSTSILDTKFKSFVNQINEAQKLLNPAPSEPSVTMQAFLQGADRMKTPLIPPLPLIPAPGVKELVNAKEFPHVCPLGDTLDDESPHVCSVDNVPDSIVPRMNAVSDKPDNHTTTTLPDTSIPHTNDINVNDKPSDVPLEDKSETITKVCDNTTGEKTNDVVIEDNEARPRSPVHETSIIVPDVDLKKSVFNEKTNNWEAIEKKPASSSEDEMDVEETKSLQEAEEEAEAAAESDSCTLSSDDVSTLSSYDENSKAVNKVHMSPPKLEIHNSKGELLLEENCNHTEVVDLVQSNLIKNSADRMNTSMPDVCQVPLTKPSTAPDDKTGSKSVENLTSNNSFNAKIISVPSDETSGSVLKQVNHTSELFAGPEVKSNGRDSPASPVSESMNTGALTETELSDWAREEEPMSEILDDSDFKHISTKNITFRRHQKPKTQKKALNLRGVAAKIAKSEEFDEFPHVCGKSPTTPTHAHPYPIAPSSSLVLTNVDNIEFMDTGNEDSSTEEVEEVNTGYVQFVNANTDDDSELSTPLAPEPSVPYKLLEINHNDEDEHSHVTTTTTSDQVTVKSNNPMPELNDNPASDKNNTTDANINNTSEVLTKSNHILELNNIPPVVEAKNEAVIYALTNAQAMADPTSQAYQDYVQRFQGRVSPFSNARDSIDIRKSRKHSRSSMSEVVAKESLKEDEKENLPSPTGVKPSTSKKLEELSRERTKQKDLIHEMVMNKLLAEGKSPNDRKSKRSSRGSFSPLGLSGAQNALNHPILKQNEHLRTCPITNNFNNYEQTRANQNHNSHNKTSPDHNSHNKTSLEQYSYNKTSPDQHSYLVSPDQHSAKPSLISPEPINSNDEITPTNERQGAFTSLDVYCTPMTSLRSVRARPVSIHSPPSLYSTPCPLAPSPYSLPDIPQALAGSQDDVFTTPRRPPRSKPDFQELRNSARARAKLLSDSQLGLSPEEKLKLLKQKIAQRRLVHSETDSYHSPESNSRPFTLTTTSPLAVTSSQKTTVDESPAPSPPPPPASSSSVDQQSLSSSNRKKSKDRERRKSLIQAVSEFFHKKSPSPPSPSSSHVIIPPTSSTNSMSKFKFPRIHHKHKAKDKTSSPPFCDPTNMKPSLSESEIRRHLIDSFAPPIPPPPLNYRPSHLKMPSEDSLTDLDDFHSHLEDSLVYQDTEELTVTSSNVSTLSKKQSRHYRRLARQAQHKRLRMAQEIQRQLEELEVKQRELEARGVEVEKLVRGEDTDVLCGDESTLLQRWYDLMRERSELRRLERELSVRAQEIDLEERHARLQHELKERMDREENKTEEDVAIEGRIIQEMLDIVQQRNNLVSLLETDRQRYKEEDQDLEAQILTLKQTHH</sequence>
<feature type="region of interest" description="Disordered" evidence="2">
    <location>
        <begin position="1140"/>
        <end position="1251"/>
    </location>
</feature>
<feature type="region of interest" description="Disordered" evidence="2">
    <location>
        <begin position="371"/>
        <end position="417"/>
    </location>
</feature>
<feature type="region of interest" description="Disordered" evidence="2">
    <location>
        <begin position="477"/>
        <end position="504"/>
    </location>
</feature>
<feature type="compositionally biased region" description="Low complexity" evidence="2">
    <location>
        <begin position="403"/>
        <end position="417"/>
    </location>
</feature>
<name>A0A8D9DQN1_9HEMI</name>
<feature type="compositionally biased region" description="Basic and acidic residues" evidence="2">
    <location>
        <begin position="847"/>
        <end position="859"/>
    </location>
</feature>
<feature type="region of interest" description="Disordered" evidence="2">
    <location>
        <begin position="957"/>
        <end position="976"/>
    </location>
</feature>
<feature type="region of interest" description="Disordered" evidence="2">
    <location>
        <begin position="983"/>
        <end position="1022"/>
    </location>
</feature>
<evidence type="ECO:0000313" key="4">
    <source>
        <dbReference type="EMBL" id="CAG6725759.1"/>
    </source>
</evidence>
<feature type="compositionally biased region" description="Low complexity" evidence="2">
    <location>
        <begin position="1233"/>
        <end position="1245"/>
    </location>
</feature>
<dbReference type="PANTHER" id="PTHR23167">
    <property type="entry name" value="CALPONIN HOMOLOGY DOMAIN-CONTAINING PROTEIN DDB_G0272472-RELATED"/>
    <property type="match status" value="1"/>
</dbReference>
<feature type="region of interest" description="Disordered" evidence="2">
    <location>
        <begin position="272"/>
        <end position="310"/>
    </location>
</feature>
<dbReference type="PROSITE" id="PS51848">
    <property type="entry name" value="BMERB"/>
    <property type="match status" value="1"/>
</dbReference>
<evidence type="ECO:0000256" key="2">
    <source>
        <dbReference type="SAM" id="MobiDB-lite"/>
    </source>
</evidence>
<feature type="region of interest" description="Disordered" evidence="2">
    <location>
        <begin position="538"/>
        <end position="567"/>
    </location>
</feature>
<feature type="compositionally biased region" description="Polar residues" evidence="2">
    <location>
        <begin position="1011"/>
        <end position="1022"/>
    </location>
</feature>
<feature type="compositionally biased region" description="Low complexity" evidence="2">
    <location>
        <begin position="1188"/>
        <end position="1200"/>
    </location>
</feature>
<proteinExistence type="predicted"/>
<feature type="compositionally biased region" description="Low complexity" evidence="2">
    <location>
        <begin position="725"/>
        <end position="736"/>
    </location>
</feature>
<feature type="compositionally biased region" description="Polar residues" evidence="2">
    <location>
        <begin position="282"/>
        <end position="299"/>
    </location>
</feature>
<dbReference type="PANTHER" id="PTHR23167:SF54">
    <property type="entry name" value="[F-ACTIN]-MONOOXYGENASE MICAL"/>
    <property type="match status" value="1"/>
</dbReference>
<feature type="coiled-coil region" evidence="1">
    <location>
        <begin position="1362"/>
        <end position="1467"/>
    </location>
</feature>
<organism evidence="4">
    <name type="scientific">Cacopsylla melanoneura</name>
    <dbReference type="NCBI Taxonomy" id="428564"/>
    <lineage>
        <taxon>Eukaryota</taxon>
        <taxon>Metazoa</taxon>
        <taxon>Ecdysozoa</taxon>
        <taxon>Arthropoda</taxon>
        <taxon>Hexapoda</taxon>
        <taxon>Insecta</taxon>
        <taxon>Pterygota</taxon>
        <taxon>Neoptera</taxon>
        <taxon>Paraneoptera</taxon>
        <taxon>Hemiptera</taxon>
        <taxon>Sternorrhyncha</taxon>
        <taxon>Psylloidea</taxon>
        <taxon>Psyllidae</taxon>
        <taxon>Psyllinae</taxon>
        <taxon>Cacopsylla</taxon>
    </lineage>
</organism>
<evidence type="ECO:0000259" key="3">
    <source>
        <dbReference type="PROSITE" id="PS51848"/>
    </source>
</evidence>
<feature type="compositionally biased region" description="Acidic residues" evidence="2">
    <location>
        <begin position="393"/>
        <end position="402"/>
    </location>
</feature>
<feature type="region of interest" description="Disordered" evidence="2">
    <location>
        <begin position="719"/>
        <end position="759"/>
    </location>
</feature>
<feature type="region of interest" description="Disordered" evidence="2">
    <location>
        <begin position="1"/>
        <end position="76"/>
    </location>
</feature>
<feature type="compositionally biased region" description="Acidic residues" evidence="2">
    <location>
        <begin position="48"/>
        <end position="66"/>
    </location>
</feature>
<feature type="compositionally biased region" description="Polar residues" evidence="2">
    <location>
        <begin position="1148"/>
        <end position="1172"/>
    </location>
</feature>
<dbReference type="SMART" id="SM01203">
    <property type="entry name" value="DUF3585"/>
    <property type="match status" value="1"/>
</dbReference>
<evidence type="ECO:0000256" key="1">
    <source>
        <dbReference type="SAM" id="Coils"/>
    </source>
</evidence>
<feature type="compositionally biased region" description="Polar residues" evidence="2">
    <location>
        <begin position="552"/>
        <end position="563"/>
    </location>
</feature>
<feature type="domain" description="BMERB" evidence="3">
    <location>
        <begin position="1363"/>
        <end position="1512"/>
    </location>
</feature>
<protein>
    <submittedName>
        <fullName evidence="4">Protein-methionine sulfoxide oxidase MICAL3</fullName>
    </submittedName>
</protein>
<feature type="compositionally biased region" description="Basic and acidic residues" evidence="2">
    <location>
        <begin position="67"/>
        <end position="76"/>
    </location>
</feature>
<dbReference type="InterPro" id="IPR050540">
    <property type="entry name" value="F-actin_Monoox_Mical"/>
</dbReference>
<dbReference type="EMBL" id="HBUF01370077">
    <property type="protein sequence ID" value="CAG6725759.1"/>
    <property type="molecule type" value="Transcribed_RNA"/>
</dbReference>
<accession>A0A8D9DQN1</accession>
<feature type="compositionally biased region" description="Polar residues" evidence="2">
    <location>
        <begin position="748"/>
        <end position="759"/>
    </location>
</feature>
<feature type="compositionally biased region" description="Low complexity" evidence="2">
    <location>
        <begin position="36"/>
        <end position="47"/>
    </location>
</feature>
<reference evidence="4" key="1">
    <citation type="submission" date="2021-05" db="EMBL/GenBank/DDBJ databases">
        <authorList>
            <person name="Alioto T."/>
            <person name="Alioto T."/>
            <person name="Gomez Garrido J."/>
        </authorList>
    </citation>
    <scope>NUCLEOTIDE SEQUENCE</scope>
</reference>
<dbReference type="InterPro" id="IPR022735">
    <property type="entry name" value="bMERB_dom"/>
</dbReference>